<evidence type="ECO:0000313" key="1">
    <source>
        <dbReference type="EMBL" id="CEF67787.1"/>
    </source>
</evidence>
<evidence type="ECO:0000313" key="3">
    <source>
        <dbReference type="WBParaSite" id="SRAE_2000244900.1"/>
    </source>
</evidence>
<dbReference type="GO" id="GO:0005794">
    <property type="term" value="C:Golgi apparatus"/>
    <property type="evidence" value="ECO:0007669"/>
    <property type="project" value="TreeGrafter"/>
</dbReference>
<dbReference type="PANTHER" id="PTHR21581">
    <property type="entry name" value="D-ALANYL-D-ALANINE CARBOXYPEPTIDASE"/>
    <property type="match status" value="1"/>
</dbReference>
<proteinExistence type="predicted"/>
<name>A0A090LDF7_STRRB</name>
<dbReference type="RefSeq" id="XP_024506987.1">
    <property type="nucleotide sequence ID" value="XM_024653519.1"/>
</dbReference>
<evidence type="ECO:0000313" key="2">
    <source>
        <dbReference type="Proteomes" id="UP000035682"/>
    </source>
</evidence>
<dbReference type="CTD" id="36380152"/>
<dbReference type="GO" id="GO:0030008">
    <property type="term" value="C:TRAPP complex"/>
    <property type="evidence" value="ECO:0007669"/>
    <property type="project" value="TreeGrafter"/>
</dbReference>
<dbReference type="Proteomes" id="UP000035682">
    <property type="component" value="Unplaced"/>
</dbReference>
<dbReference type="SUPFAM" id="SSF48452">
    <property type="entry name" value="TPR-like"/>
    <property type="match status" value="1"/>
</dbReference>
<reference evidence="1 2" key="1">
    <citation type="submission" date="2014-09" db="EMBL/GenBank/DDBJ databases">
        <authorList>
            <person name="Martin A.A."/>
        </authorList>
    </citation>
    <scope>NUCLEOTIDE SEQUENCE</scope>
    <source>
        <strain evidence="2">ED321</strain>
        <strain evidence="1">ED321 Heterogonic</strain>
    </source>
</reference>
<dbReference type="WormBase" id="SRAE_2000244900">
    <property type="protein sequence ID" value="SRP10122"/>
    <property type="gene ID" value="WBGene00262659"/>
</dbReference>
<dbReference type="OrthoDB" id="428342at2759"/>
<dbReference type="EMBL" id="LN609529">
    <property type="protein sequence ID" value="CEF67787.1"/>
    <property type="molecule type" value="Genomic_DNA"/>
</dbReference>
<protein>
    <submittedName>
        <fullName evidence="1 3">Trafficking protein particle complex subunit 12</fullName>
    </submittedName>
</protein>
<gene>
    <name evidence="1 3 4" type="ORF">SRAE_2000244900</name>
</gene>
<evidence type="ECO:0000313" key="4">
    <source>
        <dbReference type="WormBase" id="SRAE_2000244900"/>
    </source>
</evidence>
<dbReference type="AlphaFoldDB" id="A0A090LDF7"/>
<dbReference type="GeneID" id="36380152"/>
<dbReference type="STRING" id="34506.A0A090LDF7"/>
<organism evidence="1">
    <name type="scientific">Strongyloides ratti</name>
    <name type="common">Parasitic roundworm</name>
    <dbReference type="NCBI Taxonomy" id="34506"/>
    <lineage>
        <taxon>Eukaryota</taxon>
        <taxon>Metazoa</taxon>
        <taxon>Ecdysozoa</taxon>
        <taxon>Nematoda</taxon>
        <taxon>Chromadorea</taxon>
        <taxon>Rhabditida</taxon>
        <taxon>Tylenchina</taxon>
        <taxon>Panagrolaimomorpha</taxon>
        <taxon>Strongyloidoidea</taxon>
        <taxon>Strongyloididae</taxon>
        <taxon>Strongyloides</taxon>
    </lineage>
</organism>
<dbReference type="Gene3D" id="1.25.40.10">
    <property type="entry name" value="Tetratricopeptide repeat domain"/>
    <property type="match status" value="1"/>
</dbReference>
<dbReference type="WBParaSite" id="SRAE_2000244900.1">
    <property type="protein sequence ID" value="SRAE_2000244900.1"/>
    <property type="gene ID" value="WBGene00262659"/>
</dbReference>
<sequence length="336" mass="38849">MADIKQLFEKRHLYVWVNSNKIGILNASTNPNPPLNSNISFLFSKNIHILPDTIKDVACSLLNKTLSRPVVSEDINGINELIKTNHFRSAANLCQKLIVNILCHAEYLKYSLNPWDCIPRINQLENNVKKVIKFLKNNNEAENFIDDWNKRLLSVELMKARTLYFLKQTRLSFEVYNGLLLSTKEENLKKQILQMLTRLAIVIGDEKTMEKYIKELNPQSGATQYYLHKCLRAIFNGNYSYAQEQLQNISRTNDTDPTVINNLAVSLLYNGNPTESIETIKKYKEIPTEVMFANIHTLSELVLSNCEDEKQFLFSKWADKLPDGYNVQEMKLLQPK</sequence>
<dbReference type="PANTHER" id="PTHR21581:SF6">
    <property type="entry name" value="TRAFFICKING PROTEIN PARTICLE COMPLEX SUBUNIT 12"/>
    <property type="match status" value="1"/>
</dbReference>
<dbReference type="InterPro" id="IPR011990">
    <property type="entry name" value="TPR-like_helical_dom_sf"/>
</dbReference>
<keyword evidence="2" id="KW-1185">Reference proteome</keyword>
<accession>A0A090LDF7</accession>
<reference evidence="3" key="2">
    <citation type="submission" date="2020-12" db="UniProtKB">
        <authorList>
            <consortium name="WormBaseParasite"/>
        </authorList>
    </citation>
    <scope>IDENTIFICATION</scope>
</reference>